<dbReference type="EMBL" id="CM047587">
    <property type="protein sequence ID" value="KAI9906684.1"/>
    <property type="molecule type" value="Genomic_DNA"/>
</dbReference>
<sequence length="119" mass="13560">MHWSDSKHAGVAFLPCYPQNLGDAAWKLTLDLFHEHWHLNKNVADIEALISPQAHIGAILRQIETHHSQLPPHQQIMMQAQLAVLAQEQPLEQVQMFALVDVQQNPTIALVETLLHLNW</sequence>
<keyword evidence="2" id="KW-1185">Reference proteome</keyword>
<evidence type="ECO:0000313" key="1">
    <source>
        <dbReference type="EMBL" id="KAI9906684.1"/>
    </source>
</evidence>
<evidence type="ECO:0000313" key="2">
    <source>
        <dbReference type="Proteomes" id="UP001163321"/>
    </source>
</evidence>
<gene>
    <name evidence="1" type="ORF">PsorP6_003480</name>
</gene>
<reference evidence="1 2" key="1">
    <citation type="journal article" date="2022" name="bioRxiv">
        <title>The genome of the oomycete Peronosclerospora sorghi, a cosmopolitan pathogen of maize and sorghum, is inflated with dispersed pseudogenes.</title>
        <authorList>
            <person name="Fletcher K."/>
            <person name="Martin F."/>
            <person name="Isakeit T."/>
            <person name="Cavanaugh K."/>
            <person name="Magill C."/>
            <person name="Michelmore R."/>
        </authorList>
    </citation>
    <scope>NUCLEOTIDE SEQUENCE [LARGE SCALE GENOMIC DNA]</scope>
    <source>
        <strain evidence="1">P6</strain>
    </source>
</reference>
<proteinExistence type="predicted"/>
<dbReference type="Proteomes" id="UP001163321">
    <property type="component" value="Chromosome 8"/>
</dbReference>
<organism evidence="1 2">
    <name type="scientific">Peronosclerospora sorghi</name>
    <dbReference type="NCBI Taxonomy" id="230839"/>
    <lineage>
        <taxon>Eukaryota</taxon>
        <taxon>Sar</taxon>
        <taxon>Stramenopiles</taxon>
        <taxon>Oomycota</taxon>
        <taxon>Peronosporomycetes</taxon>
        <taxon>Peronosporales</taxon>
        <taxon>Peronosporaceae</taxon>
        <taxon>Peronosclerospora</taxon>
    </lineage>
</organism>
<comment type="caution">
    <text evidence="1">The sequence shown here is derived from an EMBL/GenBank/DDBJ whole genome shotgun (WGS) entry which is preliminary data.</text>
</comment>
<accession>A0ACC0VJR4</accession>
<protein>
    <submittedName>
        <fullName evidence="1">Uncharacterized protein</fullName>
    </submittedName>
</protein>
<name>A0ACC0VJR4_9STRA</name>